<sequence>PAMGVCDPDCDTGLACDWDGGDCASGWQPWANCTAEPGGGTPAAASPAAMATALCQAGVQRRSAACSTAATGDASTSRPLRPRVRKLLQRRTSLTADATLVATPARHTAAYLFDVATVCRPVPTGKLPPQPRDAPPPPARSPPPRRGYLKLAVGGRNASGFPGLTQRWAGSLSAASASDSAVWFSWRPSASAAVSSGDGTVVLVLVYRLGLCHRPDRCYTQRAIMQLRHSPRDLRLESSASSTAAGRRRPRPSLTLPLIGVSAAAAACCGATDPLVSRDSMLLPAVVGCVWPVNHRHLIGVLFSHALNRRPRPLRDPPRSAAAPDDAKPAGCALNSVSSSGGGCGCGHPDNECPGAAYSMQHRQHPLLLDDSFEQPAAKRSKRCCSTDAELSTIICAHTTEQQQQAAVGASSNPAAAEALASRQICFSLTALAPHSQCLLLQQQQQAISLLSFAALLLLLRPRLPPGVFPRAPRFPTKPQTVSMLTSLTDGDSPGCVAATSSQPAPSDTPIHTVISAGTCVEGPPSDKTVEMIRQLLDNGYSAEAQSEPWGETPLHLAARYCRVDAVQTLLEFGGVDPNRRDRFGRTPLHLAIASGANGVCHLLMRDRRTDLNAKAHDGTTPLMVSASYLVKDVEVAAALTADPQVCPVPGLRCFIIVTSRPALNYCK</sequence>
<evidence type="ECO:0000256" key="2">
    <source>
        <dbReference type="ARBA" id="ARBA00023043"/>
    </source>
</evidence>
<evidence type="ECO:0000313" key="6">
    <source>
        <dbReference type="WBParaSite" id="snap_masked-unitig_6678-processed-gene-0.0-mRNA-1"/>
    </source>
</evidence>
<protein>
    <submittedName>
        <fullName evidence="6">ANK_REP_REGION domain-containing protein</fullName>
    </submittedName>
</protein>
<feature type="region of interest" description="Disordered" evidence="4">
    <location>
        <begin position="123"/>
        <end position="145"/>
    </location>
</feature>
<dbReference type="Proteomes" id="UP000095280">
    <property type="component" value="Unplaced"/>
</dbReference>
<dbReference type="WBParaSite" id="snap_masked-unitig_6678-processed-gene-0.0-mRNA-1">
    <property type="protein sequence ID" value="snap_masked-unitig_6678-processed-gene-0.0-mRNA-1"/>
    <property type="gene ID" value="snap_masked-unitig_6678-processed-gene-0.0"/>
</dbReference>
<keyword evidence="2 3" id="KW-0040">ANK repeat</keyword>
<accession>A0A1I8JSF8</accession>
<dbReference type="SMART" id="SM00248">
    <property type="entry name" value="ANK"/>
    <property type="match status" value="4"/>
</dbReference>
<dbReference type="PROSITE" id="PS50088">
    <property type="entry name" value="ANK_REPEAT"/>
    <property type="match status" value="1"/>
</dbReference>
<evidence type="ECO:0000256" key="4">
    <source>
        <dbReference type="SAM" id="MobiDB-lite"/>
    </source>
</evidence>
<feature type="region of interest" description="Disordered" evidence="4">
    <location>
        <begin position="309"/>
        <end position="329"/>
    </location>
</feature>
<evidence type="ECO:0000313" key="5">
    <source>
        <dbReference type="Proteomes" id="UP000095280"/>
    </source>
</evidence>
<feature type="compositionally biased region" description="Pro residues" evidence="4">
    <location>
        <begin position="126"/>
        <end position="145"/>
    </location>
</feature>
<dbReference type="AlphaFoldDB" id="A0A1I8JSF8"/>
<feature type="repeat" description="ANK" evidence="3">
    <location>
        <begin position="550"/>
        <end position="583"/>
    </location>
</feature>
<keyword evidence="5" id="KW-1185">Reference proteome</keyword>
<dbReference type="PANTHER" id="PTHR24173:SF74">
    <property type="entry name" value="ANKYRIN REPEAT DOMAIN-CONTAINING PROTEIN 16"/>
    <property type="match status" value="1"/>
</dbReference>
<reference evidence="6" key="1">
    <citation type="submission" date="2016-11" db="UniProtKB">
        <authorList>
            <consortium name="WormBaseParasite"/>
        </authorList>
    </citation>
    <scope>IDENTIFICATION</scope>
</reference>
<organism evidence="5 6">
    <name type="scientific">Macrostomum lignano</name>
    <dbReference type="NCBI Taxonomy" id="282301"/>
    <lineage>
        <taxon>Eukaryota</taxon>
        <taxon>Metazoa</taxon>
        <taxon>Spiralia</taxon>
        <taxon>Lophotrochozoa</taxon>
        <taxon>Platyhelminthes</taxon>
        <taxon>Rhabditophora</taxon>
        <taxon>Macrostomorpha</taxon>
        <taxon>Macrostomida</taxon>
        <taxon>Macrostomidae</taxon>
        <taxon>Macrostomum</taxon>
    </lineage>
</organism>
<dbReference type="InterPro" id="IPR002110">
    <property type="entry name" value="Ankyrin_rpt"/>
</dbReference>
<dbReference type="SUPFAM" id="SSF48403">
    <property type="entry name" value="Ankyrin repeat"/>
    <property type="match status" value="1"/>
</dbReference>
<keyword evidence="1" id="KW-0677">Repeat</keyword>
<dbReference type="Pfam" id="PF12796">
    <property type="entry name" value="Ank_2"/>
    <property type="match status" value="1"/>
</dbReference>
<name>A0A1I8JSF8_9PLAT</name>
<dbReference type="PANTHER" id="PTHR24173">
    <property type="entry name" value="ANKYRIN REPEAT CONTAINING"/>
    <property type="match status" value="1"/>
</dbReference>
<dbReference type="Gene3D" id="1.25.40.20">
    <property type="entry name" value="Ankyrin repeat-containing domain"/>
    <property type="match status" value="1"/>
</dbReference>
<dbReference type="InterPro" id="IPR036770">
    <property type="entry name" value="Ankyrin_rpt-contain_sf"/>
</dbReference>
<evidence type="ECO:0000256" key="3">
    <source>
        <dbReference type="PROSITE-ProRule" id="PRU00023"/>
    </source>
</evidence>
<proteinExistence type="predicted"/>
<dbReference type="PROSITE" id="PS50297">
    <property type="entry name" value="ANK_REP_REGION"/>
    <property type="match status" value="1"/>
</dbReference>
<evidence type="ECO:0000256" key="1">
    <source>
        <dbReference type="ARBA" id="ARBA00022737"/>
    </source>
</evidence>